<proteinExistence type="predicted"/>
<organism evidence="1">
    <name type="scientific">Fagus sylvatica</name>
    <name type="common">Beechnut</name>
    <dbReference type="NCBI Taxonomy" id="28930"/>
    <lineage>
        <taxon>Eukaryota</taxon>
        <taxon>Viridiplantae</taxon>
        <taxon>Streptophyta</taxon>
        <taxon>Embryophyta</taxon>
        <taxon>Tracheophyta</taxon>
        <taxon>Spermatophyta</taxon>
        <taxon>Magnoliopsida</taxon>
        <taxon>eudicotyledons</taxon>
        <taxon>Gunneridae</taxon>
        <taxon>Pentapetalae</taxon>
        <taxon>rosids</taxon>
        <taxon>fabids</taxon>
        <taxon>Fagales</taxon>
        <taxon>Fagaceae</taxon>
        <taxon>Fagus</taxon>
    </lineage>
</organism>
<accession>A0A2N9FTP3</accession>
<dbReference type="EMBL" id="OIVN01001446">
    <property type="protein sequence ID" value="SPC94057.1"/>
    <property type="molecule type" value="Genomic_DNA"/>
</dbReference>
<dbReference type="PANTHER" id="PTHR11439:SF450">
    <property type="entry name" value="REVERSE TRANSCRIPTASE TY1_COPIA-TYPE DOMAIN-CONTAINING PROTEIN"/>
    <property type="match status" value="1"/>
</dbReference>
<dbReference type="CDD" id="cd09272">
    <property type="entry name" value="RNase_HI_RT_Ty1"/>
    <property type="match status" value="1"/>
</dbReference>
<dbReference type="SUPFAM" id="SSF56672">
    <property type="entry name" value="DNA/RNA polymerases"/>
    <property type="match status" value="1"/>
</dbReference>
<reference evidence="1" key="1">
    <citation type="submission" date="2018-02" db="EMBL/GenBank/DDBJ databases">
        <authorList>
            <person name="Cohen D.B."/>
            <person name="Kent A.D."/>
        </authorList>
    </citation>
    <scope>NUCLEOTIDE SEQUENCE</scope>
</reference>
<name>A0A2N9FTP3_FAGSY</name>
<protein>
    <recommendedName>
        <fullName evidence="2">Reverse transcriptase Ty1/copia-type domain-containing protein</fullName>
    </recommendedName>
</protein>
<dbReference type="PANTHER" id="PTHR11439">
    <property type="entry name" value="GAG-POL-RELATED RETROTRANSPOSON"/>
    <property type="match status" value="1"/>
</dbReference>
<dbReference type="InterPro" id="IPR043502">
    <property type="entry name" value="DNA/RNA_pol_sf"/>
</dbReference>
<evidence type="ECO:0008006" key="2">
    <source>
        <dbReference type="Google" id="ProtNLM"/>
    </source>
</evidence>
<sequence>MDLLKHTDMLQAKPISSPMSNSKSLTAFDGELFPDVNLFRRTIGSLQYLSLTWPDLSFAINRVCQYMHRPTTLHWQAVKHILRYLKHTVSHSLLISPYCCCSSTVAEYKAIANATAELIWLQSLLHDLRISLPRSPILWCGSIGATYLAANPVFLARTKHVEIDFHFVRDRVAAKSLEVRFISGKDQLADVLTKPLVSSRFHLLISKLNLCAPPFSLREGIKTSSPDLVTKEITTSRV</sequence>
<evidence type="ECO:0000313" key="1">
    <source>
        <dbReference type="EMBL" id="SPC94057.1"/>
    </source>
</evidence>
<dbReference type="AlphaFoldDB" id="A0A2N9FTP3"/>
<gene>
    <name evidence="1" type="ORF">FSB_LOCUS21939</name>
</gene>